<evidence type="ECO:0000313" key="7">
    <source>
        <dbReference type="Proteomes" id="UP000824049"/>
    </source>
</evidence>
<dbReference type="InterPro" id="IPR005119">
    <property type="entry name" value="LysR_subst-bd"/>
</dbReference>
<dbReference type="PANTHER" id="PTHR30419">
    <property type="entry name" value="HTH-TYPE TRANSCRIPTIONAL REGULATOR YBHD"/>
    <property type="match status" value="1"/>
</dbReference>
<proteinExistence type="inferred from homology"/>
<protein>
    <submittedName>
        <fullName evidence="6">LysR family transcriptional regulator</fullName>
    </submittedName>
</protein>
<dbReference type="Pfam" id="PF03466">
    <property type="entry name" value="LysR_substrate"/>
    <property type="match status" value="1"/>
</dbReference>
<dbReference type="AlphaFoldDB" id="A0A9D2EN60"/>
<dbReference type="InterPro" id="IPR050950">
    <property type="entry name" value="HTH-type_LysR_regulators"/>
</dbReference>
<evidence type="ECO:0000259" key="5">
    <source>
        <dbReference type="PROSITE" id="PS50931"/>
    </source>
</evidence>
<dbReference type="InterPro" id="IPR036388">
    <property type="entry name" value="WH-like_DNA-bd_sf"/>
</dbReference>
<dbReference type="InterPro" id="IPR000847">
    <property type="entry name" value="LysR_HTH_N"/>
</dbReference>
<comment type="caution">
    <text evidence="6">The sequence shown here is derived from an EMBL/GenBank/DDBJ whole genome shotgun (WGS) entry which is preliminary data.</text>
</comment>
<name>A0A9D2EN60_9FIRM</name>
<dbReference type="PANTHER" id="PTHR30419:SF8">
    <property type="entry name" value="NITROGEN ASSIMILATION TRANSCRIPTIONAL ACTIVATOR-RELATED"/>
    <property type="match status" value="1"/>
</dbReference>
<evidence type="ECO:0000313" key="6">
    <source>
        <dbReference type="EMBL" id="HIZ40548.1"/>
    </source>
</evidence>
<keyword evidence="4" id="KW-0804">Transcription</keyword>
<dbReference type="InterPro" id="IPR036390">
    <property type="entry name" value="WH_DNA-bd_sf"/>
</dbReference>
<gene>
    <name evidence="6" type="ORF">H9968_11645</name>
</gene>
<evidence type="ECO:0000256" key="4">
    <source>
        <dbReference type="ARBA" id="ARBA00023163"/>
    </source>
</evidence>
<dbReference type="GO" id="GO:0003700">
    <property type="term" value="F:DNA-binding transcription factor activity"/>
    <property type="evidence" value="ECO:0007669"/>
    <property type="project" value="InterPro"/>
</dbReference>
<keyword evidence="2" id="KW-0805">Transcription regulation</keyword>
<evidence type="ECO:0000256" key="3">
    <source>
        <dbReference type="ARBA" id="ARBA00023125"/>
    </source>
</evidence>
<reference evidence="6" key="1">
    <citation type="journal article" date="2021" name="PeerJ">
        <title>Extensive microbial diversity within the chicken gut microbiome revealed by metagenomics and culture.</title>
        <authorList>
            <person name="Gilroy R."/>
            <person name="Ravi A."/>
            <person name="Getino M."/>
            <person name="Pursley I."/>
            <person name="Horton D.L."/>
            <person name="Alikhan N.F."/>
            <person name="Baker D."/>
            <person name="Gharbi K."/>
            <person name="Hall N."/>
            <person name="Watson M."/>
            <person name="Adriaenssens E.M."/>
            <person name="Foster-Nyarko E."/>
            <person name="Jarju S."/>
            <person name="Secka A."/>
            <person name="Antonio M."/>
            <person name="Oren A."/>
            <person name="Chaudhuri R.R."/>
            <person name="La Ragione R."/>
            <person name="Hildebrand F."/>
            <person name="Pallen M.J."/>
        </authorList>
    </citation>
    <scope>NUCLEOTIDE SEQUENCE</scope>
    <source>
        <strain evidence="6">CHK179-28034</strain>
    </source>
</reference>
<comment type="similarity">
    <text evidence="1">Belongs to the LysR transcriptional regulatory family.</text>
</comment>
<dbReference type="Proteomes" id="UP000824049">
    <property type="component" value="Unassembled WGS sequence"/>
</dbReference>
<dbReference type="GO" id="GO:0005829">
    <property type="term" value="C:cytosol"/>
    <property type="evidence" value="ECO:0007669"/>
    <property type="project" value="TreeGrafter"/>
</dbReference>
<dbReference type="CDD" id="cd05466">
    <property type="entry name" value="PBP2_LTTR_substrate"/>
    <property type="match status" value="1"/>
</dbReference>
<dbReference type="SUPFAM" id="SSF46785">
    <property type="entry name" value="Winged helix' DNA-binding domain"/>
    <property type="match status" value="1"/>
</dbReference>
<dbReference type="Pfam" id="PF00126">
    <property type="entry name" value="HTH_1"/>
    <property type="match status" value="1"/>
</dbReference>
<keyword evidence="3" id="KW-0238">DNA-binding</keyword>
<dbReference type="GO" id="GO:0003677">
    <property type="term" value="F:DNA binding"/>
    <property type="evidence" value="ECO:0007669"/>
    <property type="project" value="UniProtKB-KW"/>
</dbReference>
<dbReference type="EMBL" id="DXBR01000106">
    <property type="protein sequence ID" value="HIZ40548.1"/>
    <property type="molecule type" value="Genomic_DNA"/>
</dbReference>
<dbReference type="FunFam" id="1.10.10.10:FF:000001">
    <property type="entry name" value="LysR family transcriptional regulator"/>
    <property type="match status" value="1"/>
</dbReference>
<sequence>MEIRNLVTFIRIAEVRNFSKAAEQLGYSQSAVTMQIKQLEKELHAQLFERIGRHVKLTQAGERLLPHALDILKAVSQAENIVREPGDISGKIRIGTCESYVISVLPHVIMELQEICPHVEVSTYTALVPDLFSMLRQNDIDILYFLDEKMYFPEWIKVSEQPENIYFVASADSPLAGEKQITIERLLQEPLYLTEKGISYRNPMEQFLASKGYELHPFWEVGNTDVITRFLLQNRGISFLPEYVVRDYIKNGQLVVLDTECPDIVMWSQIVHHRHKLVTPQLHLCMDLMMKYMGQSAYPANCHL</sequence>
<accession>A0A9D2EN60</accession>
<dbReference type="PROSITE" id="PS50931">
    <property type="entry name" value="HTH_LYSR"/>
    <property type="match status" value="1"/>
</dbReference>
<organism evidence="6 7">
    <name type="scientific">Candidatus Anaerobutyricum stercoris</name>
    <dbReference type="NCBI Taxonomy" id="2838457"/>
    <lineage>
        <taxon>Bacteria</taxon>
        <taxon>Bacillati</taxon>
        <taxon>Bacillota</taxon>
        <taxon>Clostridia</taxon>
        <taxon>Lachnospirales</taxon>
        <taxon>Lachnospiraceae</taxon>
        <taxon>Anaerobutyricum</taxon>
    </lineage>
</organism>
<evidence type="ECO:0000256" key="1">
    <source>
        <dbReference type="ARBA" id="ARBA00009437"/>
    </source>
</evidence>
<dbReference type="SUPFAM" id="SSF53850">
    <property type="entry name" value="Periplasmic binding protein-like II"/>
    <property type="match status" value="1"/>
</dbReference>
<dbReference type="PRINTS" id="PR00039">
    <property type="entry name" value="HTHLYSR"/>
</dbReference>
<dbReference type="Gene3D" id="1.10.10.10">
    <property type="entry name" value="Winged helix-like DNA-binding domain superfamily/Winged helix DNA-binding domain"/>
    <property type="match status" value="1"/>
</dbReference>
<evidence type="ECO:0000256" key="2">
    <source>
        <dbReference type="ARBA" id="ARBA00023015"/>
    </source>
</evidence>
<reference evidence="6" key="2">
    <citation type="submission" date="2021-04" db="EMBL/GenBank/DDBJ databases">
        <authorList>
            <person name="Gilroy R."/>
        </authorList>
    </citation>
    <scope>NUCLEOTIDE SEQUENCE</scope>
    <source>
        <strain evidence="6">CHK179-28034</strain>
    </source>
</reference>
<feature type="domain" description="HTH lysR-type" evidence="5">
    <location>
        <begin position="1"/>
        <end position="58"/>
    </location>
</feature>
<dbReference type="Gene3D" id="3.40.190.290">
    <property type="match status" value="1"/>
</dbReference>